<comment type="catalytic activity">
    <reaction evidence="1">
        <text>beta-D-ribopyranose = beta-D-ribofuranose</text>
        <dbReference type="Rhea" id="RHEA:25432"/>
        <dbReference type="ChEBI" id="CHEBI:27476"/>
        <dbReference type="ChEBI" id="CHEBI:47002"/>
        <dbReference type="EC" id="5.4.99.62"/>
    </reaction>
</comment>
<dbReference type="Pfam" id="PF05025">
    <property type="entry name" value="RbsD_FucU"/>
    <property type="match status" value="1"/>
</dbReference>
<dbReference type="Gene3D" id="3.40.1650.10">
    <property type="entry name" value="RbsD-like domain"/>
    <property type="match status" value="1"/>
</dbReference>
<dbReference type="Proteomes" id="UP000591803">
    <property type="component" value="Unassembled WGS sequence"/>
</dbReference>
<evidence type="ECO:0000256" key="2">
    <source>
        <dbReference type="ARBA" id="ARBA00022490"/>
    </source>
</evidence>
<feature type="binding site" evidence="7">
    <location>
        <position position="107"/>
    </location>
    <ligand>
        <name>substrate</name>
    </ligand>
</feature>
<dbReference type="EMBL" id="JABXRI010000001">
    <property type="protein sequence ID" value="MBA8065140.1"/>
    <property type="molecule type" value="Genomic_DNA"/>
</dbReference>
<dbReference type="EMBL" id="CP055538">
    <property type="protein sequence ID" value="QLO15339.1"/>
    <property type="molecule type" value="Genomic_DNA"/>
</dbReference>
<dbReference type="UniPathway" id="UPA00956"/>
<protein>
    <recommendedName>
        <fullName evidence="7">L-fucose mutarotase</fullName>
        <ecNumber evidence="7">5.1.3.29</ecNumber>
    </recommendedName>
    <alternativeName>
        <fullName evidence="7">Fucose 1-epimerase</fullName>
    </alternativeName>
    <alternativeName>
        <fullName evidence="7">Type-2 mutarotase</fullName>
    </alternativeName>
</protein>
<dbReference type="Proteomes" id="UP000510650">
    <property type="component" value="Chromosome"/>
</dbReference>
<comment type="catalytic activity">
    <reaction evidence="6 7">
        <text>alpha-L-fucose = beta-L-fucose</text>
        <dbReference type="Rhea" id="RHEA:25580"/>
        <dbReference type="ChEBI" id="CHEBI:42548"/>
        <dbReference type="ChEBI" id="CHEBI:42589"/>
        <dbReference type="EC" id="5.1.3.29"/>
    </reaction>
</comment>
<comment type="subunit">
    <text evidence="7">Homodecamer.</text>
</comment>
<dbReference type="GO" id="GO:0042806">
    <property type="term" value="F:fucose binding"/>
    <property type="evidence" value="ECO:0007669"/>
    <property type="project" value="InterPro"/>
</dbReference>
<dbReference type="PANTHER" id="PTHR31690">
    <property type="entry name" value="FUCOSE MUTAROTASE"/>
    <property type="match status" value="1"/>
</dbReference>
<evidence type="ECO:0000313" key="8">
    <source>
        <dbReference type="EMBL" id="MBA8065140.1"/>
    </source>
</evidence>
<evidence type="ECO:0000256" key="7">
    <source>
        <dbReference type="HAMAP-Rule" id="MF_01662"/>
    </source>
</evidence>
<sequence length="140" mass="15146">MLKTISPLISPDLLKVLAEMGHGDEIIFSDAHFPAHSMGPQVIRADGLQVDALLQAIIPLFELDSYAPPLVMMAPVEGDSLDPSVEARYRDALSLPAGGPGITRIDRYAFYERAQNAFAVVITGERAKYGNILLKKGVTP</sequence>
<keyword evidence="4 7" id="KW-0294">Fucose metabolism</keyword>
<dbReference type="HAMAP" id="MF_01662">
    <property type="entry name" value="L_fucose_rotase"/>
    <property type="match status" value="1"/>
</dbReference>
<feature type="binding site" evidence="7">
    <location>
        <position position="30"/>
    </location>
    <ligand>
        <name>substrate</name>
    </ligand>
</feature>
<comment type="function">
    <text evidence="7">Involved in the anomeric conversion of L-fucose.</text>
</comment>
<name>A0A7H9FW84_CITFR</name>
<dbReference type="PANTHER" id="PTHR31690:SF4">
    <property type="entry name" value="FUCOSE MUTAROTASE"/>
    <property type="match status" value="1"/>
</dbReference>
<keyword evidence="2 7" id="KW-0963">Cytoplasm</keyword>
<evidence type="ECO:0000313" key="11">
    <source>
        <dbReference type="Proteomes" id="UP000591803"/>
    </source>
</evidence>
<comment type="similarity">
    <text evidence="7">Belongs to the RbsD / FucU family. FucU mutarotase subfamily.</text>
</comment>
<keyword evidence="5 7" id="KW-0119">Carbohydrate metabolism</keyword>
<dbReference type="RefSeq" id="WP_096755878.1">
    <property type="nucleotide sequence ID" value="NZ_CP055538.1"/>
</dbReference>
<comment type="subcellular location">
    <subcellularLocation>
        <location evidence="7">Cytoplasm</location>
    </subcellularLocation>
</comment>
<proteinExistence type="inferred from homology"/>
<dbReference type="AlphaFoldDB" id="A0A7H9FW84"/>
<organism evidence="8 11">
    <name type="scientific">Citrobacter freundii</name>
    <dbReference type="NCBI Taxonomy" id="546"/>
    <lineage>
        <taxon>Bacteria</taxon>
        <taxon>Pseudomonadati</taxon>
        <taxon>Pseudomonadota</taxon>
        <taxon>Gammaproteobacteria</taxon>
        <taxon>Enterobacterales</taxon>
        <taxon>Enterobacteriaceae</taxon>
        <taxon>Citrobacter</taxon>
        <taxon>Citrobacter freundii complex</taxon>
    </lineage>
</organism>
<feature type="binding site" evidence="7">
    <location>
        <begin position="129"/>
        <end position="131"/>
    </location>
    <ligand>
        <name>substrate</name>
    </ligand>
</feature>
<comment type="pathway">
    <text evidence="7">Carbohydrate metabolism; L-fucose metabolism.</text>
</comment>
<dbReference type="EC" id="5.1.3.29" evidence="7"/>
<dbReference type="GO" id="GO:0062193">
    <property type="term" value="F:D-ribose pyranase activity"/>
    <property type="evidence" value="ECO:0007669"/>
    <property type="project" value="UniProtKB-EC"/>
</dbReference>
<dbReference type="SUPFAM" id="SSF102546">
    <property type="entry name" value="RbsD-like"/>
    <property type="match status" value="1"/>
</dbReference>
<dbReference type="GO" id="GO:0036373">
    <property type="term" value="F:L-fucose mutarotase activity"/>
    <property type="evidence" value="ECO:0007669"/>
    <property type="project" value="UniProtKB-EC"/>
</dbReference>
<accession>A0A7H9FW84</accession>
<dbReference type="FunFam" id="3.40.1650.10:FF:000001">
    <property type="entry name" value="L-fucose mutarotase"/>
    <property type="match status" value="1"/>
</dbReference>
<evidence type="ECO:0000256" key="3">
    <source>
        <dbReference type="ARBA" id="ARBA00023235"/>
    </source>
</evidence>
<evidence type="ECO:0000256" key="4">
    <source>
        <dbReference type="ARBA" id="ARBA00023253"/>
    </source>
</evidence>
<keyword evidence="3 7" id="KW-0413">Isomerase</keyword>
<evidence type="ECO:0000313" key="9">
    <source>
        <dbReference type="EMBL" id="QLO15339.1"/>
    </source>
</evidence>
<evidence type="ECO:0000313" key="10">
    <source>
        <dbReference type="Proteomes" id="UP000510650"/>
    </source>
</evidence>
<dbReference type="GO" id="GO:0042354">
    <property type="term" value="P:L-fucose metabolic process"/>
    <property type="evidence" value="ECO:0007669"/>
    <property type="project" value="UniProtKB-UniRule"/>
</dbReference>
<dbReference type="GO" id="GO:0005737">
    <property type="term" value="C:cytoplasm"/>
    <property type="evidence" value="ECO:0007669"/>
    <property type="project" value="UniProtKB-SubCell"/>
</dbReference>
<reference evidence="10 11" key="1">
    <citation type="submission" date="2020-06" db="EMBL/GenBank/DDBJ databases">
        <title>REHAB project genomes.</title>
        <authorList>
            <person name="Shaw L.P."/>
        </authorList>
    </citation>
    <scope>NUCLEOTIDE SEQUENCE [LARGE SCALE GENOMIC DNA]</scope>
    <source>
        <strain evidence="8 11">RHBSTW-00116</strain>
        <strain evidence="10">RHBSTW-00398</strain>
    </source>
</reference>
<dbReference type="InterPro" id="IPR050443">
    <property type="entry name" value="RbsD/FucU_mutarotase"/>
</dbReference>
<feature type="active site" description="Proton donor" evidence="7">
    <location>
        <position position="22"/>
    </location>
</feature>
<dbReference type="InterPro" id="IPR023750">
    <property type="entry name" value="RbsD-like_sf"/>
</dbReference>
<evidence type="ECO:0000256" key="5">
    <source>
        <dbReference type="ARBA" id="ARBA00023277"/>
    </source>
</evidence>
<evidence type="ECO:0000256" key="6">
    <source>
        <dbReference type="ARBA" id="ARBA00036324"/>
    </source>
</evidence>
<gene>
    <name evidence="7 8" type="primary">fucU</name>
    <name evidence="8" type="ORF">HV077_22750</name>
    <name evidence="9" type="ORF">HV183_18860</name>
</gene>
<reference evidence="9" key="2">
    <citation type="journal article" date="2021" name="Microb. Genom.">
        <title>A genomic epidemiological study shows that prevalence of antimicrobial resistance in Enterobacterales is associated with the livestock host, as well as antimicrobial usage.</title>
        <authorList>
            <person name="AbuOun M."/>
            <person name="Jones H."/>
            <person name="Stubberfield E."/>
            <person name="Gilson D."/>
            <person name="Shaw L.P."/>
            <person name="Hubbard A.T.M."/>
            <person name="Chau K.K."/>
            <person name="Sebra R."/>
            <person name="Peto T.E.A."/>
            <person name="Crook D.W."/>
            <person name="Read D.S."/>
            <person name="Gweon H.S."/>
            <person name="Walker A.S."/>
            <person name="Stoesser N."/>
            <person name="Smith R.P."/>
            <person name="Anjum M.F."/>
            <person name="On Behalf Of The Rehab Consortium."/>
        </authorList>
    </citation>
    <scope>NUCLEOTIDE SEQUENCE</scope>
    <source>
        <strain evidence="9">RHBSTW-00398</strain>
    </source>
</reference>
<dbReference type="NCBIfam" id="NF011949">
    <property type="entry name" value="PRK15420.1"/>
    <property type="match status" value="1"/>
</dbReference>
<dbReference type="InterPro" id="IPR007721">
    <property type="entry name" value="RbsD_FucU"/>
</dbReference>
<evidence type="ECO:0000256" key="1">
    <source>
        <dbReference type="ARBA" id="ARBA00000223"/>
    </source>
</evidence>
<dbReference type="InterPro" id="IPR023751">
    <property type="entry name" value="L-fucose_mutarotase"/>
</dbReference>